<dbReference type="Gene3D" id="3.40.630.30">
    <property type="match status" value="1"/>
</dbReference>
<evidence type="ECO:0000313" key="3">
    <source>
        <dbReference type="Proteomes" id="UP000261811"/>
    </source>
</evidence>
<keyword evidence="3" id="KW-1185">Reference proteome</keyword>
<dbReference type="AlphaFoldDB" id="A0A372JMD3"/>
<dbReference type="SUPFAM" id="SSF55729">
    <property type="entry name" value="Acyl-CoA N-acyltransferases (Nat)"/>
    <property type="match status" value="1"/>
</dbReference>
<accession>A0A372JMD3</accession>
<feature type="domain" description="N-acetyltransferase" evidence="1">
    <location>
        <begin position="15"/>
        <end position="167"/>
    </location>
</feature>
<protein>
    <submittedName>
        <fullName evidence="2">GNAT family N-acetyltransferase</fullName>
    </submittedName>
</protein>
<dbReference type="InterPro" id="IPR016181">
    <property type="entry name" value="Acyl_CoA_acyltransferase"/>
</dbReference>
<dbReference type="RefSeq" id="WP_117357775.1">
    <property type="nucleotide sequence ID" value="NZ_QURH01000227.1"/>
</dbReference>
<sequence>MGCVKQLTEHPLADVRIRPFGSGDEARLRRMSDELSQGSLYTRFFSGTPRVPEPYVRKLGRLDHWDRDALVALHGDAMVGIAEYARVPSRPDEAEVAVLVADAWQRHGLGGLLTRLLLPLAARRGVTGFRAEVCSTNTGAIELIRHGWPSAHTVHDGGTSTFHLSAR</sequence>
<reference evidence="2 3" key="1">
    <citation type="submission" date="2018-08" db="EMBL/GenBank/DDBJ databases">
        <title>Actinomadura jelena sp. nov., a novel Actinomycete isolated from soil in Chad.</title>
        <authorList>
            <person name="Shi L."/>
        </authorList>
    </citation>
    <scope>NUCLEOTIDE SEQUENCE [LARGE SCALE GENOMIC DNA]</scope>
    <source>
        <strain evidence="2 3">NEAU-G17</strain>
    </source>
</reference>
<dbReference type="PROSITE" id="PS51186">
    <property type="entry name" value="GNAT"/>
    <property type="match status" value="1"/>
</dbReference>
<dbReference type="Proteomes" id="UP000261811">
    <property type="component" value="Unassembled WGS sequence"/>
</dbReference>
<dbReference type="InterPro" id="IPR000182">
    <property type="entry name" value="GNAT_dom"/>
</dbReference>
<keyword evidence="2" id="KW-0808">Transferase</keyword>
<gene>
    <name evidence="2" type="ORF">DZF91_13220</name>
</gene>
<name>A0A372JMD3_9ACTN</name>
<proteinExistence type="predicted"/>
<evidence type="ECO:0000313" key="2">
    <source>
        <dbReference type="EMBL" id="RFU41167.1"/>
    </source>
</evidence>
<dbReference type="EMBL" id="QURH01000227">
    <property type="protein sequence ID" value="RFU41167.1"/>
    <property type="molecule type" value="Genomic_DNA"/>
</dbReference>
<evidence type="ECO:0000259" key="1">
    <source>
        <dbReference type="PROSITE" id="PS51186"/>
    </source>
</evidence>
<comment type="caution">
    <text evidence="2">The sequence shown here is derived from an EMBL/GenBank/DDBJ whole genome shotgun (WGS) entry which is preliminary data.</text>
</comment>
<dbReference type="GO" id="GO:0016747">
    <property type="term" value="F:acyltransferase activity, transferring groups other than amino-acyl groups"/>
    <property type="evidence" value="ECO:0007669"/>
    <property type="project" value="InterPro"/>
</dbReference>
<dbReference type="OrthoDB" id="4256927at2"/>
<organism evidence="2 3">
    <name type="scientific">Actinomadura logoneensis</name>
    <dbReference type="NCBI Taxonomy" id="2293572"/>
    <lineage>
        <taxon>Bacteria</taxon>
        <taxon>Bacillati</taxon>
        <taxon>Actinomycetota</taxon>
        <taxon>Actinomycetes</taxon>
        <taxon>Streptosporangiales</taxon>
        <taxon>Thermomonosporaceae</taxon>
        <taxon>Actinomadura</taxon>
    </lineage>
</organism>
<dbReference type="Pfam" id="PF00583">
    <property type="entry name" value="Acetyltransf_1"/>
    <property type="match status" value="1"/>
</dbReference>